<gene>
    <name evidence="7" type="ORF">D0865_08472</name>
</gene>
<dbReference type="InterPro" id="IPR039261">
    <property type="entry name" value="FNR_nucleotide-bd"/>
</dbReference>
<comment type="similarity">
    <text evidence="1">Belongs to the ferric reductase (FRE) family.</text>
</comment>
<dbReference type="PANTHER" id="PTHR32361:SF23">
    <property type="entry name" value="FERRIC-CHELATE REDUCTASE"/>
    <property type="match status" value="1"/>
</dbReference>
<sequence length="347" mass="38050">MAHASMMNIPADCVDYFVATGTLFALSWLHRQIRILFEYGFRHHATLSLAANGFVQATVPTTATWTVGQHYFVRFMSMGPHMLTTHPFSACSLPEKRSPGAKCESSLVFYIRPRAGFTARLARYAESHAGVKVPVLLDGPYGGVDMRKLESSDRLVVFAGGSGAGWVLPFVTAFIRRREMTRSGNPAPSMRIVFVTQTLQRGAGLNSRSQTSSAIMPHLAIEVYYTGCREDKSPSVEEGQFLQKLEDSEKAPNPVTSTAANSDSGPRTDELKGICGDCKSLDIRPDLRCMVNEEAAALHGSATLGVFVWGPLSMQNDVANAVAKEQVTTLGREPKDIYLHMEHFSWA</sequence>
<dbReference type="GO" id="GO:0005886">
    <property type="term" value="C:plasma membrane"/>
    <property type="evidence" value="ECO:0007669"/>
    <property type="project" value="TreeGrafter"/>
</dbReference>
<dbReference type="InterPro" id="IPR051410">
    <property type="entry name" value="Ferric/Cupric_Reductase"/>
</dbReference>
<proteinExistence type="inferred from homology"/>
<evidence type="ECO:0000256" key="1">
    <source>
        <dbReference type="ARBA" id="ARBA00006278"/>
    </source>
</evidence>
<dbReference type="AlphaFoldDB" id="A0A3M7C6Z3"/>
<reference evidence="7 8" key="1">
    <citation type="journal article" date="2018" name="BMC Genomics">
        <title>Genomic evidence for intraspecific hybridization in a clonal and extremely halotolerant yeast.</title>
        <authorList>
            <person name="Gostincar C."/>
            <person name="Stajich J.E."/>
            <person name="Zupancic J."/>
            <person name="Zalar P."/>
            <person name="Gunde-Cimerman N."/>
        </authorList>
    </citation>
    <scope>NUCLEOTIDE SEQUENCE [LARGE SCALE GENOMIC DNA]</scope>
    <source>
        <strain evidence="7 8">EXF-151</strain>
    </source>
</reference>
<dbReference type="PROSITE" id="PS51384">
    <property type="entry name" value="FAD_FR"/>
    <property type="match status" value="1"/>
</dbReference>
<dbReference type="Gene3D" id="3.40.50.80">
    <property type="entry name" value="Nucleotide-binding domain of ferredoxin-NADP reductase (FNR) module"/>
    <property type="match status" value="1"/>
</dbReference>
<organism evidence="7 8">
    <name type="scientific">Hortaea werneckii</name>
    <name type="common">Black yeast</name>
    <name type="synonym">Cladosporium werneckii</name>
    <dbReference type="NCBI Taxonomy" id="91943"/>
    <lineage>
        <taxon>Eukaryota</taxon>
        <taxon>Fungi</taxon>
        <taxon>Dikarya</taxon>
        <taxon>Ascomycota</taxon>
        <taxon>Pezizomycotina</taxon>
        <taxon>Dothideomycetes</taxon>
        <taxon>Dothideomycetidae</taxon>
        <taxon>Mycosphaerellales</taxon>
        <taxon>Teratosphaeriaceae</taxon>
        <taxon>Hortaea</taxon>
    </lineage>
</organism>
<evidence type="ECO:0000259" key="6">
    <source>
        <dbReference type="PROSITE" id="PS51384"/>
    </source>
</evidence>
<keyword evidence="3" id="KW-0249">Electron transport</keyword>
<evidence type="ECO:0000313" key="8">
    <source>
        <dbReference type="Proteomes" id="UP000270230"/>
    </source>
</evidence>
<dbReference type="OrthoDB" id="17725at2759"/>
<dbReference type="EMBL" id="QWIN01000718">
    <property type="protein sequence ID" value="RMY47775.1"/>
    <property type="molecule type" value="Genomic_DNA"/>
</dbReference>
<dbReference type="Proteomes" id="UP000270230">
    <property type="component" value="Unassembled WGS sequence"/>
</dbReference>
<keyword evidence="2" id="KW-0813">Transport</keyword>
<feature type="domain" description="FAD-binding FR-type" evidence="6">
    <location>
        <begin position="26"/>
        <end position="147"/>
    </location>
</feature>
<dbReference type="GO" id="GO:0006879">
    <property type="term" value="P:intracellular iron ion homeostasis"/>
    <property type="evidence" value="ECO:0007669"/>
    <property type="project" value="TreeGrafter"/>
</dbReference>
<accession>A0A3M7C6Z3</accession>
<evidence type="ECO:0000256" key="2">
    <source>
        <dbReference type="ARBA" id="ARBA00022448"/>
    </source>
</evidence>
<dbReference type="GO" id="GO:0000293">
    <property type="term" value="F:ferric-chelate reductase activity"/>
    <property type="evidence" value="ECO:0007669"/>
    <property type="project" value="TreeGrafter"/>
</dbReference>
<dbReference type="InterPro" id="IPR013121">
    <property type="entry name" value="Fe_red_NAD-bd_6"/>
</dbReference>
<dbReference type="InterPro" id="IPR017927">
    <property type="entry name" value="FAD-bd_FR_type"/>
</dbReference>
<keyword evidence="4" id="KW-0560">Oxidoreductase</keyword>
<protein>
    <recommendedName>
        <fullName evidence="6">FAD-binding FR-type domain-containing protein</fullName>
    </recommendedName>
</protein>
<evidence type="ECO:0000313" key="7">
    <source>
        <dbReference type="EMBL" id="RMY47775.1"/>
    </source>
</evidence>
<name>A0A3M7C6Z3_HORWE</name>
<evidence type="ECO:0000256" key="4">
    <source>
        <dbReference type="ARBA" id="ARBA00023002"/>
    </source>
</evidence>
<comment type="caution">
    <text evidence="7">The sequence shown here is derived from an EMBL/GenBank/DDBJ whole genome shotgun (WGS) entry which is preliminary data.</text>
</comment>
<dbReference type="GO" id="GO:0006826">
    <property type="term" value="P:iron ion transport"/>
    <property type="evidence" value="ECO:0007669"/>
    <property type="project" value="TreeGrafter"/>
</dbReference>
<dbReference type="CDD" id="cd06186">
    <property type="entry name" value="NOX_Duox_like_FAD_NADP"/>
    <property type="match status" value="1"/>
</dbReference>
<dbReference type="Pfam" id="PF08030">
    <property type="entry name" value="NAD_binding_6"/>
    <property type="match status" value="1"/>
</dbReference>
<feature type="compositionally biased region" description="Polar residues" evidence="5">
    <location>
        <begin position="254"/>
        <end position="265"/>
    </location>
</feature>
<dbReference type="Pfam" id="PF08022">
    <property type="entry name" value="FAD_binding_8"/>
    <property type="match status" value="1"/>
</dbReference>
<feature type="region of interest" description="Disordered" evidence="5">
    <location>
        <begin position="246"/>
        <end position="268"/>
    </location>
</feature>
<dbReference type="GO" id="GO:0015677">
    <property type="term" value="P:copper ion import"/>
    <property type="evidence" value="ECO:0007669"/>
    <property type="project" value="TreeGrafter"/>
</dbReference>
<evidence type="ECO:0000256" key="5">
    <source>
        <dbReference type="SAM" id="MobiDB-lite"/>
    </source>
</evidence>
<evidence type="ECO:0000256" key="3">
    <source>
        <dbReference type="ARBA" id="ARBA00022982"/>
    </source>
</evidence>
<dbReference type="InterPro" id="IPR013112">
    <property type="entry name" value="FAD-bd_8"/>
</dbReference>
<dbReference type="PANTHER" id="PTHR32361">
    <property type="entry name" value="FERRIC/CUPRIC REDUCTASE TRANSMEMBRANE COMPONENT"/>
    <property type="match status" value="1"/>
</dbReference>